<dbReference type="RefSeq" id="WP_072705556.1">
    <property type="nucleotide sequence ID" value="NZ_FMJB01000041.1"/>
</dbReference>
<accession>A0A1M4MWW1</accession>
<organism evidence="2 3">
    <name type="scientific">Donghicola eburneus</name>
    <dbReference type="NCBI Taxonomy" id="393278"/>
    <lineage>
        <taxon>Bacteria</taxon>
        <taxon>Pseudomonadati</taxon>
        <taxon>Pseudomonadota</taxon>
        <taxon>Alphaproteobacteria</taxon>
        <taxon>Rhodobacterales</taxon>
        <taxon>Roseobacteraceae</taxon>
        <taxon>Donghicola</taxon>
    </lineage>
</organism>
<dbReference type="Proteomes" id="UP000184085">
    <property type="component" value="Unassembled WGS sequence"/>
</dbReference>
<protein>
    <submittedName>
        <fullName evidence="2">Cell envelope integrity/translocation protein TolA, partial</fullName>
    </submittedName>
</protein>
<dbReference type="Gene3D" id="3.30.1150.10">
    <property type="match status" value="1"/>
</dbReference>
<dbReference type="AlphaFoldDB" id="A0A1M4MWW1"/>
<keyword evidence="3" id="KW-1185">Reference proteome</keyword>
<proteinExistence type="predicted"/>
<feature type="compositionally biased region" description="Pro residues" evidence="1">
    <location>
        <begin position="99"/>
        <end position="109"/>
    </location>
</feature>
<gene>
    <name evidence="2" type="primary">tolA</name>
    <name evidence="2" type="ORF">KARMA_1219</name>
</gene>
<name>A0A1M4MWW1_9RHOB</name>
<dbReference type="SUPFAM" id="SSF74653">
    <property type="entry name" value="TolA/TonB C-terminal domain"/>
    <property type="match status" value="1"/>
</dbReference>
<evidence type="ECO:0000256" key="1">
    <source>
        <dbReference type="SAM" id="MobiDB-lite"/>
    </source>
</evidence>
<dbReference type="EMBL" id="FMJB01000041">
    <property type="protein sequence ID" value="SCM67033.1"/>
    <property type="molecule type" value="Genomic_DNA"/>
</dbReference>
<feature type="compositionally biased region" description="Low complexity" evidence="1">
    <location>
        <begin position="158"/>
        <end position="183"/>
    </location>
</feature>
<feature type="compositionally biased region" description="Pro residues" evidence="1">
    <location>
        <begin position="81"/>
        <end position="91"/>
    </location>
</feature>
<feature type="compositionally biased region" description="Acidic residues" evidence="1">
    <location>
        <begin position="214"/>
        <end position="235"/>
    </location>
</feature>
<sequence>MKTGTYISGAGHTVLLLWAIFGGAFNSEPLPIENATDVSLISAEEFAALTAPQTAEDAEEVVPQPTEADTPQELDQALRPPELPVTPPQPEPEPEPEPEPAPAPEPEPVIPEVAAEAPDAPPSDTPTPEEAPRVAPEPVEAPPEDVEVAPERQEAADAEVPAEAPVQEEQQAAAPEAATTEIVTEAEEPASSMERSLRPMMRPNRPTPPPVETAEAEAPAEEEPPAETPAEEPEPAADPLAGALEGALAEALGGATSEPAPSRSAAPPLSAGEREGLRVSVQQCWVVDVGSQAANVTVVVGMNMNPDGTVDQGSINLVSASGGEGPAVETAYQAARRAILRCQRQGYPLPSEKYEQWKQIEMTFDPSQMRLR</sequence>
<reference evidence="3" key="1">
    <citation type="submission" date="2016-09" db="EMBL/GenBank/DDBJ databases">
        <authorList>
            <person name="Wibberg D."/>
        </authorList>
    </citation>
    <scope>NUCLEOTIDE SEQUENCE [LARGE SCALE GENOMIC DNA]</scope>
</reference>
<evidence type="ECO:0000313" key="2">
    <source>
        <dbReference type="EMBL" id="SCM67033.1"/>
    </source>
</evidence>
<evidence type="ECO:0000313" key="3">
    <source>
        <dbReference type="Proteomes" id="UP000184085"/>
    </source>
</evidence>
<feature type="region of interest" description="Disordered" evidence="1">
    <location>
        <begin position="51"/>
        <end position="245"/>
    </location>
</feature>